<reference evidence="19" key="1">
    <citation type="submission" date="2021-01" db="EMBL/GenBank/DDBJ databases">
        <authorList>
            <person name="Corre E."/>
            <person name="Pelletier E."/>
            <person name="Niang G."/>
            <person name="Scheremetjew M."/>
            <person name="Finn R."/>
            <person name="Kale V."/>
            <person name="Holt S."/>
            <person name="Cochrane G."/>
            <person name="Meng A."/>
            <person name="Brown T."/>
            <person name="Cohen L."/>
        </authorList>
    </citation>
    <scope>NUCLEOTIDE SEQUENCE</scope>
    <source>
        <strain evidence="19">CCCM811</strain>
    </source>
</reference>
<evidence type="ECO:0000256" key="5">
    <source>
        <dbReference type="ARBA" id="ARBA00022670"/>
    </source>
</evidence>
<evidence type="ECO:0000256" key="11">
    <source>
        <dbReference type="ARBA" id="ARBA00022840"/>
    </source>
</evidence>
<dbReference type="Gene3D" id="1.20.58.760">
    <property type="entry name" value="Peptidase M41"/>
    <property type="match status" value="1"/>
</dbReference>
<dbReference type="Gene3D" id="3.40.50.300">
    <property type="entry name" value="P-loop containing nucleotide triphosphate hydrolases"/>
    <property type="match status" value="1"/>
</dbReference>
<keyword evidence="5" id="KW-0645">Protease</keyword>
<dbReference type="InterPro" id="IPR037219">
    <property type="entry name" value="Peptidase_M41-like"/>
</dbReference>
<keyword evidence="17" id="KW-0732">Signal</keyword>
<dbReference type="FunFam" id="1.10.8.60:FF:000001">
    <property type="entry name" value="ATP-dependent zinc metalloprotease FtsH"/>
    <property type="match status" value="1"/>
</dbReference>
<dbReference type="Pfam" id="PF17862">
    <property type="entry name" value="AAA_lid_3"/>
    <property type="match status" value="1"/>
</dbReference>
<keyword evidence="7" id="KW-0479">Metal-binding</keyword>
<evidence type="ECO:0000313" key="19">
    <source>
        <dbReference type="EMBL" id="CAE0659175.1"/>
    </source>
</evidence>
<evidence type="ECO:0000256" key="4">
    <source>
        <dbReference type="ARBA" id="ARBA00010550"/>
    </source>
</evidence>
<dbReference type="FunFam" id="3.40.50.300:FF:000001">
    <property type="entry name" value="ATP-dependent zinc metalloprotease FtsH"/>
    <property type="match status" value="1"/>
</dbReference>
<evidence type="ECO:0000256" key="16">
    <source>
        <dbReference type="SAM" id="MobiDB-lite"/>
    </source>
</evidence>
<dbReference type="PROSITE" id="PS51257">
    <property type="entry name" value="PROKAR_LIPOPROTEIN"/>
    <property type="match status" value="1"/>
</dbReference>
<dbReference type="Gene3D" id="1.10.8.60">
    <property type="match status" value="1"/>
</dbReference>
<gene>
    <name evidence="19" type="ORF">LGLO00237_LOCUS10750</name>
    <name evidence="20" type="ORF">LGLO00237_LOCUS10758</name>
</gene>
<keyword evidence="10" id="KW-0862">Zinc</keyword>
<dbReference type="GO" id="GO:0006508">
    <property type="term" value="P:proteolysis"/>
    <property type="evidence" value="ECO:0007669"/>
    <property type="project" value="UniProtKB-KW"/>
</dbReference>
<proteinExistence type="inferred from homology"/>
<dbReference type="CDD" id="cd19501">
    <property type="entry name" value="RecA-like_FtsH"/>
    <property type="match status" value="1"/>
</dbReference>
<dbReference type="EMBL" id="HBIV01014693">
    <property type="protein sequence ID" value="CAE0659175.1"/>
    <property type="molecule type" value="Transcribed_RNA"/>
</dbReference>
<dbReference type="InterPro" id="IPR003960">
    <property type="entry name" value="ATPase_AAA_CS"/>
</dbReference>
<feature type="signal peptide" evidence="17">
    <location>
        <begin position="1"/>
        <end position="22"/>
    </location>
</feature>
<comment type="subcellular location">
    <subcellularLocation>
        <location evidence="2">Membrane</location>
    </subcellularLocation>
</comment>
<dbReference type="SUPFAM" id="SSF140990">
    <property type="entry name" value="FtsH protease domain-like"/>
    <property type="match status" value="1"/>
</dbReference>
<evidence type="ECO:0000256" key="17">
    <source>
        <dbReference type="SAM" id="SignalP"/>
    </source>
</evidence>
<dbReference type="GO" id="GO:0016887">
    <property type="term" value="F:ATP hydrolysis activity"/>
    <property type="evidence" value="ECO:0007669"/>
    <property type="project" value="InterPro"/>
</dbReference>
<keyword evidence="12" id="KW-1133">Transmembrane helix</keyword>
<comment type="similarity">
    <text evidence="3">In the C-terminal section; belongs to the peptidase M41 family.</text>
</comment>
<evidence type="ECO:0000256" key="15">
    <source>
        <dbReference type="RuleBase" id="RU003651"/>
    </source>
</evidence>
<dbReference type="InterPro" id="IPR027417">
    <property type="entry name" value="P-loop_NTPase"/>
</dbReference>
<evidence type="ECO:0000256" key="1">
    <source>
        <dbReference type="ARBA" id="ARBA00001947"/>
    </source>
</evidence>
<comment type="cofactor">
    <cofactor evidence="1">
        <name>Zn(2+)</name>
        <dbReference type="ChEBI" id="CHEBI:29105"/>
    </cofactor>
</comment>
<keyword evidence="9" id="KW-0378">Hydrolase</keyword>
<evidence type="ECO:0000256" key="8">
    <source>
        <dbReference type="ARBA" id="ARBA00022741"/>
    </source>
</evidence>
<evidence type="ECO:0000256" key="14">
    <source>
        <dbReference type="ARBA" id="ARBA00023136"/>
    </source>
</evidence>
<comment type="similarity">
    <text evidence="15">Belongs to the AAA ATPase family.</text>
</comment>
<protein>
    <recommendedName>
        <fullName evidence="18">AAA+ ATPase domain-containing protein</fullName>
    </recommendedName>
</protein>
<dbReference type="GO" id="GO:0046872">
    <property type="term" value="F:metal ion binding"/>
    <property type="evidence" value="ECO:0007669"/>
    <property type="project" value="UniProtKB-KW"/>
</dbReference>
<dbReference type="InterPro" id="IPR003959">
    <property type="entry name" value="ATPase_AAA_core"/>
</dbReference>
<evidence type="ECO:0000256" key="9">
    <source>
        <dbReference type="ARBA" id="ARBA00022801"/>
    </source>
</evidence>
<evidence type="ECO:0000256" key="3">
    <source>
        <dbReference type="ARBA" id="ARBA00010044"/>
    </source>
</evidence>
<dbReference type="AlphaFoldDB" id="A0A6V3L9V5"/>
<dbReference type="SMART" id="SM00382">
    <property type="entry name" value="AAA"/>
    <property type="match status" value="1"/>
</dbReference>
<evidence type="ECO:0000256" key="6">
    <source>
        <dbReference type="ARBA" id="ARBA00022692"/>
    </source>
</evidence>
<evidence type="ECO:0000256" key="7">
    <source>
        <dbReference type="ARBA" id="ARBA00022723"/>
    </source>
</evidence>
<keyword evidence="6" id="KW-0812">Transmembrane</keyword>
<dbReference type="Pfam" id="PF01434">
    <property type="entry name" value="Peptidase_M41"/>
    <property type="match status" value="1"/>
</dbReference>
<dbReference type="EMBL" id="HBIV01014701">
    <property type="protein sequence ID" value="CAE0659183.1"/>
    <property type="molecule type" value="Transcribed_RNA"/>
</dbReference>
<dbReference type="GO" id="GO:0010304">
    <property type="term" value="P:PSII associated light-harvesting complex II catabolic process"/>
    <property type="evidence" value="ECO:0007669"/>
    <property type="project" value="UniProtKB-ARBA"/>
</dbReference>
<keyword evidence="11 15" id="KW-0067">ATP-binding</keyword>
<keyword evidence="14" id="KW-0472">Membrane</keyword>
<evidence type="ECO:0000256" key="12">
    <source>
        <dbReference type="ARBA" id="ARBA00022989"/>
    </source>
</evidence>
<dbReference type="PROSITE" id="PS00674">
    <property type="entry name" value="AAA"/>
    <property type="match status" value="1"/>
</dbReference>
<evidence type="ECO:0000256" key="10">
    <source>
        <dbReference type="ARBA" id="ARBA00022833"/>
    </source>
</evidence>
<evidence type="ECO:0000313" key="20">
    <source>
        <dbReference type="EMBL" id="CAE0659183.1"/>
    </source>
</evidence>
<dbReference type="GO" id="GO:0004222">
    <property type="term" value="F:metalloendopeptidase activity"/>
    <property type="evidence" value="ECO:0007669"/>
    <property type="project" value="InterPro"/>
</dbReference>
<feature type="region of interest" description="Disordered" evidence="16">
    <location>
        <begin position="86"/>
        <end position="118"/>
    </location>
</feature>
<dbReference type="GO" id="GO:0004176">
    <property type="term" value="F:ATP-dependent peptidase activity"/>
    <property type="evidence" value="ECO:0007669"/>
    <property type="project" value="InterPro"/>
</dbReference>
<dbReference type="SUPFAM" id="SSF52540">
    <property type="entry name" value="P-loop containing nucleoside triphosphate hydrolases"/>
    <property type="match status" value="1"/>
</dbReference>
<dbReference type="PANTHER" id="PTHR23076:SF113">
    <property type="entry name" value="ATP-DEPENDENT ZINC METALLOPROTEASE FTSH 1, CHLOROPLASTIC-RELATED"/>
    <property type="match status" value="1"/>
</dbReference>
<feature type="domain" description="AAA+ ATPase" evidence="18">
    <location>
        <begin position="288"/>
        <end position="427"/>
    </location>
</feature>
<dbReference type="Pfam" id="PF00004">
    <property type="entry name" value="AAA"/>
    <property type="match status" value="1"/>
</dbReference>
<evidence type="ECO:0000259" key="18">
    <source>
        <dbReference type="SMART" id="SM00382"/>
    </source>
</evidence>
<keyword evidence="13" id="KW-0482">Metalloprotease</keyword>
<feature type="region of interest" description="Disordered" evidence="16">
    <location>
        <begin position="41"/>
        <end position="67"/>
    </location>
</feature>
<dbReference type="GO" id="GO:0005524">
    <property type="term" value="F:ATP binding"/>
    <property type="evidence" value="ECO:0007669"/>
    <property type="project" value="UniProtKB-KW"/>
</dbReference>
<feature type="chain" id="PRO_5035677501" description="AAA+ ATPase domain-containing protein" evidence="17">
    <location>
        <begin position="23"/>
        <end position="664"/>
    </location>
</feature>
<comment type="similarity">
    <text evidence="4">In the N-terminal section; belongs to the AAA ATPase family.</text>
</comment>
<feature type="compositionally biased region" description="Polar residues" evidence="16">
    <location>
        <begin position="96"/>
        <end position="111"/>
    </location>
</feature>
<name>A0A6V3L9V5_9EUKA</name>
<dbReference type="InterPro" id="IPR000642">
    <property type="entry name" value="Peptidase_M41"/>
</dbReference>
<dbReference type="InterPro" id="IPR041569">
    <property type="entry name" value="AAA_lid_3"/>
</dbReference>
<evidence type="ECO:0000256" key="13">
    <source>
        <dbReference type="ARBA" id="ARBA00023049"/>
    </source>
</evidence>
<organism evidence="19">
    <name type="scientific">Lotharella globosa</name>
    <dbReference type="NCBI Taxonomy" id="91324"/>
    <lineage>
        <taxon>Eukaryota</taxon>
        <taxon>Sar</taxon>
        <taxon>Rhizaria</taxon>
        <taxon>Cercozoa</taxon>
        <taxon>Chlorarachniophyceae</taxon>
        <taxon>Lotharella</taxon>
    </lineage>
</organism>
<dbReference type="GO" id="GO:0009535">
    <property type="term" value="C:chloroplast thylakoid membrane"/>
    <property type="evidence" value="ECO:0007669"/>
    <property type="project" value="TreeGrafter"/>
</dbReference>
<sequence length="664" mass="72065">MVSKRPVAALLLYFVISCHVFAAAGRAAQFPAPRMTSRLYKAPGSSRRPMWRARRGVSGRPGASAFRTGTVSRHSTLVARGFFDPGVSQAPPETARPTTELVQTAASPSDQKSPRKTQMKKLEIISMVAADKIAKVTLSEDGSTGEALTRDGRTILLRNVPLSLELFKTMGDHGVDVEIKDASPAGSVKSFLSALVIPLFILGAIAFVRRQLAEIDEVEGDTDAGSIWDASASSGSKFGKSRAKLEINPNTGKTFDDVAGCDEAKEELQEIVEFLQDPDKFKNLGAKIPRGVMMDGPPGTGKTLFAKAVAGEAGVPFISATGSSFVELYVGVGASRVRDIFDTAKKNAPCIIFIDEIDAIGRQRGTGIAGGNDEREQTLNEILSQMDGFEDRQNVIVLAATNRADILDPALLRPGRFDRRVTIGLPDYQGRVAILKIHARRKPLARGLDLEAVARRTPGFSGASLENVMNEAAIYAARGNKTEIDEYDIDAAIDRQIVGIEKKQGSIASVLMQRRDLIAYHEAGHALVGALLDGYDEVQKVTIIPRTNGAGGITFFEPNEVQLESGLYSRSYLEAMPTLAQPLPKRPTLNPINQIIDIGRPCRGGYSSGSFTLFFLSASIFVRFFLVGYVFWFWLFGLGSGSWCIVFLGRGSCVWLWAGEWPKR</sequence>
<keyword evidence="8 15" id="KW-0547">Nucleotide-binding</keyword>
<dbReference type="InterPro" id="IPR003593">
    <property type="entry name" value="AAA+_ATPase"/>
</dbReference>
<accession>A0A6V3L9V5</accession>
<dbReference type="PANTHER" id="PTHR23076">
    <property type="entry name" value="METALLOPROTEASE M41 FTSH"/>
    <property type="match status" value="1"/>
</dbReference>
<evidence type="ECO:0000256" key="2">
    <source>
        <dbReference type="ARBA" id="ARBA00004370"/>
    </source>
</evidence>